<keyword evidence="2" id="KW-1185">Reference proteome</keyword>
<protein>
    <submittedName>
        <fullName evidence="1">Uncharacterized protein</fullName>
    </submittedName>
</protein>
<organism evidence="1 2">
    <name type="scientific">Lepagella muris</name>
    <dbReference type="NCBI Taxonomy" id="3032870"/>
    <lineage>
        <taxon>Bacteria</taxon>
        <taxon>Pseudomonadati</taxon>
        <taxon>Bacteroidota</taxon>
        <taxon>Bacteroidia</taxon>
        <taxon>Bacteroidales</taxon>
        <taxon>Muribaculaceae</taxon>
        <taxon>Lepagella</taxon>
    </lineage>
</organism>
<dbReference type="EMBL" id="SRYB01000005">
    <property type="protein sequence ID" value="TGY79778.1"/>
    <property type="molecule type" value="Genomic_DNA"/>
</dbReference>
<name>A0AC61RIJ5_9BACT</name>
<gene>
    <name evidence="1" type="ORF">E5331_05220</name>
</gene>
<evidence type="ECO:0000313" key="2">
    <source>
        <dbReference type="Proteomes" id="UP000306319"/>
    </source>
</evidence>
<sequence length="62" mass="6682">MASGSIPAASESASAPHVMEFACLPDAREYLKKEFGYEEREVRTTAQAKSAARSHGLEIIIA</sequence>
<comment type="caution">
    <text evidence="1">The sequence shown here is derived from an EMBL/GenBank/DDBJ whole genome shotgun (WGS) entry which is preliminary data.</text>
</comment>
<dbReference type="Proteomes" id="UP000306319">
    <property type="component" value="Unassembled WGS sequence"/>
</dbReference>
<accession>A0AC61RIJ5</accession>
<reference evidence="1" key="1">
    <citation type="submission" date="2019-04" db="EMBL/GenBank/DDBJ databases">
        <title>Microbes associate with the intestines of laboratory mice.</title>
        <authorList>
            <person name="Navarre W."/>
            <person name="Wong E."/>
            <person name="Huang K."/>
            <person name="Tropini C."/>
            <person name="Ng K."/>
            <person name="Yu B."/>
        </authorList>
    </citation>
    <scope>NUCLEOTIDE SEQUENCE</scope>
    <source>
        <strain evidence="1">NM04_E33</strain>
    </source>
</reference>
<proteinExistence type="predicted"/>
<evidence type="ECO:0000313" key="1">
    <source>
        <dbReference type="EMBL" id="TGY79778.1"/>
    </source>
</evidence>